<sequence length="45" mass="4919">NMIETGKLSPQKLVGRRISLEEAPAALMNMDRFEGIGISVITIFA</sequence>
<accession>A0A7X3MX65</accession>
<dbReference type="EMBL" id="WURB01000040">
    <property type="protein sequence ID" value="MXQ14605.1"/>
    <property type="molecule type" value="Genomic_DNA"/>
</dbReference>
<keyword evidence="2" id="KW-1185">Reference proteome</keyword>
<name>A0A7X3MX65_9HYPH</name>
<evidence type="ECO:0000313" key="2">
    <source>
        <dbReference type="Proteomes" id="UP000436483"/>
    </source>
</evidence>
<reference evidence="1 2" key="2">
    <citation type="submission" date="2020-01" db="EMBL/GenBank/DDBJ databases">
        <title>Microvirga sp. nov., an arsenate reduction bacterium isolated from Tibet hotspring sediments.</title>
        <authorList>
            <person name="Xian W.-D."/>
            <person name="Li W.-J."/>
        </authorList>
    </citation>
    <scope>NUCLEOTIDE SEQUENCE [LARGE SCALE GENOMIC DNA]</scope>
    <source>
        <strain evidence="1 2">KCTC 23863</strain>
    </source>
</reference>
<proteinExistence type="predicted"/>
<organism evidence="1 2">
    <name type="scientific">Microvirga makkahensis</name>
    <dbReference type="NCBI Taxonomy" id="1128670"/>
    <lineage>
        <taxon>Bacteria</taxon>
        <taxon>Pseudomonadati</taxon>
        <taxon>Pseudomonadota</taxon>
        <taxon>Alphaproteobacteria</taxon>
        <taxon>Hyphomicrobiales</taxon>
        <taxon>Methylobacteriaceae</taxon>
        <taxon>Microvirga</taxon>
    </lineage>
</organism>
<dbReference type="Proteomes" id="UP000436483">
    <property type="component" value="Unassembled WGS sequence"/>
</dbReference>
<gene>
    <name evidence="1" type="ORF">GR328_24775</name>
</gene>
<protein>
    <submittedName>
        <fullName evidence="1">Alcohol dehydrogenase</fullName>
    </submittedName>
</protein>
<dbReference type="AlphaFoldDB" id="A0A7X3MX65"/>
<feature type="non-terminal residue" evidence="1">
    <location>
        <position position="1"/>
    </location>
</feature>
<reference evidence="1 2" key="1">
    <citation type="submission" date="2019-12" db="EMBL/GenBank/DDBJ databases">
        <authorList>
            <person name="Yuan C.-G."/>
        </authorList>
    </citation>
    <scope>NUCLEOTIDE SEQUENCE [LARGE SCALE GENOMIC DNA]</scope>
    <source>
        <strain evidence="1 2">KCTC 23863</strain>
    </source>
</reference>
<evidence type="ECO:0000313" key="1">
    <source>
        <dbReference type="EMBL" id="MXQ14605.1"/>
    </source>
</evidence>
<comment type="caution">
    <text evidence="1">The sequence shown here is derived from an EMBL/GenBank/DDBJ whole genome shotgun (WGS) entry which is preliminary data.</text>
</comment>